<sequence>MVNEAVLKLKVDTPFDWIVANVRGIEKGTVMKMSGVGIAAPSDGDGDTFACIARREKITIDGRTR</sequence>
<reference evidence="1" key="1">
    <citation type="journal article" date="2015" name="Nature">
        <title>Complex archaea that bridge the gap between prokaryotes and eukaryotes.</title>
        <authorList>
            <person name="Spang A."/>
            <person name="Saw J.H."/>
            <person name="Jorgensen S.L."/>
            <person name="Zaremba-Niedzwiedzka K."/>
            <person name="Martijn J."/>
            <person name="Lind A.E."/>
            <person name="van Eijk R."/>
            <person name="Schleper C."/>
            <person name="Guy L."/>
            <person name="Ettema T.J."/>
        </authorList>
    </citation>
    <scope>NUCLEOTIDE SEQUENCE</scope>
</reference>
<proteinExistence type="predicted"/>
<gene>
    <name evidence="1" type="ORF">LCGC14_2766240</name>
</gene>
<organism evidence="1">
    <name type="scientific">marine sediment metagenome</name>
    <dbReference type="NCBI Taxonomy" id="412755"/>
    <lineage>
        <taxon>unclassified sequences</taxon>
        <taxon>metagenomes</taxon>
        <taxon>ecological metagenomes</taxon>
    </lineage>
</organism>
<feature type="non-terminal residue" evidence="1">
    <location>
        <position position="65"/>
    </location>
</feature>
<dbReference type="AlphaFoldDB" id="A0A0F9BP49"/>
<name>A0A0F9BP49_9ZZZZ</name>
<evidence type="ECO:0000313" key="1">
    <source>
        <dbReference type="EMBL" id="KKK86141.1"/>
    </source>
</evidence>
<comment type="caution">
    <text evidence="1">The sequence shown here is derived from an EMBL/GenBank/DDBJ whole genome shotgun (WGS) entry which is preliminary data.</text>
</comment>
<dbReference type="EMBL" id="LAZR01050985">
    <property type="protein sequence ID" value="KKK86141.1"/>
    <property type="molecule type" value="Genomic_DNA"/>
</dbReference>
<accession>A0A0F9BP49</accession>
<protein>
    <submittedName>
        <fullName evidence="1">Uncharacterized protein</fullName>
    </submittedName>
</protein>